<organism evidence="9 10">
    <name type="scientific">Aquibium pacificus</name>
    <dbReference type="NCBI Taxonomy" id="3153579"/>
    <lineage>
        <taxon>Bacteria</taxon>
        <taxon>Pseudomonadati</taxon>
        <taxon>Pseudomonadota</taxon>
        <taxon>Alphaproteobacteria</taxon>
        <taxon>Hyphomicrobiales</taxon>
        <taxon>Phyllobacteriaceae</taxon>
        <taxon>Aquibium</taxon>
    </lineage>
</organism>
<dbReference type="SUPFAM" id="SSF53383">
    <property type="entry name" value="PLP-dependent transferases"/>
    <property type="match status" value="1"/>
</dbReference>
<evidence type="ECO:0000256" key="7">
    <source>
        <dbReference type="ARBA" id="ARBA00047625"/>
    </source>
</evidence>
<comment type="caution">
    <text evidence="9">The sequence shown here is derived from an EMBL/GenBank/DDBJ whole genome shotgun (WGS) entry which is preliminary data.</text>
</comment>
<dbReference type="PANTHER" id="PTHR43500">
    <property type="entry name" value="CYSTATHIONINE BETA-LYASE-RELATED"/>
    <property type="match status" value="1"/>
</dbReference>
<sequence length="411" mass="45139">MSACSYSRPCWLQWTACTPDGRRRSTRPDEIATRVLNTEPASSEGFSSLSIPTHRGSTIVYPDYESFAARGKHQRHEYTYGLAGTPTTRTLQNRLTELESAHDTFLTPSGLSAITTVFLAVCSPGDRVLIPDNVYPPVRRFADGVLARLGIVAVYYDPRIAAAPIEAPERLRLVWIEAPGSTTIEIPDFGRLHTLARTQGALIGYDNSWATPLLHRPLEQGADIVVEALTKYLTGHSDLLMGSISVASEELACTVHAYITSLGLGVSPDDCFLALRGMETASVRLAHVGFSALWLAEQLQSAAPVDEVLHPGLPTFNGHRCWRKRSFGTSGLFTVVLKPEDLGAFRRRFDSLSIFRLGASWGGTHSLLAPVFLDRERSLDRSYARKPLLRISSGLEAKEDLLEDLMGNVFA</sequence>
<reference evidence="9 10" key="1">
    <citation type="submission" date="2024-05" db="EMBL/GenBank/DDBJ databases">
        <authorList>
            <person name="Jiang F."/>
        </authorList>
    </citation>
    <scope>NUCLEOTIDE SEQUENCE [LARGE SCALE GENOMIC DNA]</scope>
    <source>
        <strain evidence="9 10">LZ166</strain>
    </source>
</reference>
<evidence type="ECO:0000256" key="6">
    <source>
        <dbReference type="ARBA" id="ARBA00047517"/>
    </source>
</evidence>
<comment type="catalytic activity">
    <reaction evidence="7">
        <text>an S-substituted L-cysteine + H2O = a thiol + pyruvate + NH4(+)</text>
        <dbReference type="Rhea" id="RHEA:18121"/>
        <dbReference type="ChEBI" id="CHEBI:15361"/>
        <dbReference type="ChEBI" id="CHEBI:15377"/>
        <dbReference type="ChEBI" id="CHEBI:28938"/>
        <dbReference type="ChEBI" id="CHEBI:29256"/>
        <dbReference type="ChEBI" id="CHEBI:58717"/>
        <dbReference type="EC" id="4.4.1.13"/>
    </reaction>
</comment>
<dbReference type="GO" id="GO:0016740">
    <property type="term" value="F:transferase activity"/>
    <property type="evidence" value="ECO:0007669"/>
    <property type="project" value="UniProtKB-KW"/>
</dbReference>
<evidence type="ECO:0000256" key="3">
    <source>
        <dbReference type="ARBA" id="ARBA00022898"/>
    </source>
</evidence>
<evidence type="ECO:0000313" key="9">
    <source>
        <dbReference type="EMBL" id="MEX0409617.1"/>
    </source>
</evidence>
<keyword evidence="4" id="KW-0456">Lyase</keyword>
<comment type="catalytic activity">
    <reaction evidence="6">
        <text>L,L-cystathionine + H2O = L-homocysteine + pyruvate + NH4(+)</text>
        <dbReference type="Rhea" id="RHEA:13965"/>
        <dbReference type="ChEBI" id="CHEBI:15361"/>
        <dbReference type="ChEBI" id="CHEBI:15377"/>
        <dbReference type="ChEBI" id="CHEBI:28938"/>
        <dbReference type="ChEBI" id="CHEBI:58161"/>
        <dbReference type="ChEBI" id="CHEBI:58199"/>
    </reaction>
</comment>
<proteinExistence type="inferred from homology"/>
<evidence type="ECO:0000313" key="10">
    <source>
        <dbReference type="Proteomes" id="UP001556692"/>
    </source>
</evidence>
<accession>A0ABV3SS31</accession>
<keyword evidence="3 8" id="KW-0663">Pyridoxal phosphate</keyword>
<keyword evidence="9" id="KW-0808">Transferase</keyword>
<evidence type="ECO:0000256" key="4">
    <source>
        <dbReference type="ARBA" id="ARBA00023239"/>
    </source>
</evidence>
<evidence type="ECO:0000256" key="5">
    <source>
        <dbReference type="ARBA" id="ARBA00046315"/>
    </source>
</evidence>
<dbReference type="InterPro" id="IPR015422">
    <property type="entry name" value="PyrdxlP-dep_Trfase_small"/>
</dbReference>
<dbReference type="InterPro" id="IPR054542">
    <property type="entry name" value="Cys_met_metab_PP"/>
</dbReference>
<evidence type="ECO:0000256" key="2">
    <source>
        <dbReference type="ARBA" id="ARBA00009077"/>
    </source>
</evidence>
<dbReference type="PIRSF" id="PIRSF001434">
    <property type="entry name" value="CGS"/>
    <property type="match status" value="1"/>
</dbReference>
<dbReference type="RefSeq" id="WP_367957488.1">
    <property type="nucleotide sequence ID" value="NZ_JBDPGJ010000010.1"/>
</dbReference>
<dbReference type="EMBL" id="JBDPGJ010000010">
    <property type="protein sequence ID" value="MEX0409617.1"/>
    <property type="molecule type" value="Genomic_DNA"/>
</dbReference>
<comment type="cofactor">
    <cofactor evidence="1 8">
        <name>pyridoxal 5'-phosphate</name>
        <dbReference type="ChEBI" id="CHEBI:597326"/>
    </cofactor>
</comment>
<name>A0ABV3SS31_9HYPH</name>
<protein>
    <submittedName>
        <fullName evidence="9">PLP-dependent transferase</fullName>
    </submittedName>
</protein>
<dbReference type="PANTHER" id="PTHR43500:SF1">
    <property type="entry name" value="CYSTATHIONINE BETA-LYASE-RELATED"/>
    <property type="match status" value="1"/>
</dbReference>
<gene>
    <name evidence="9" type="ORF">ABGN05_28645</name>
</gene>
<keyword evidence="10" id="KW-1185">Reference proteome</keyword>
<dbReference type="InterPro" id="IPR000277">
    <property type="entry name" value="Cys/Met-Metab_PyrdxlP-dep_enz"/>
</dbReference>
<comment type="similarity">
    <text evidence="2 8">Belongs to the trans-sulfuration enzymes family.</text>
</comment>
<dbReference type="PROSITE" id="PS00868">
    <property type="entry name" value="CYS_MET_METAB_PP"/>
    <property type="match status" value="1"/>
</dbReference>
<dbReference type="InterPro" id="IPR015424">
    <property type="entry name" value="PyrdxlP-dep_Trfase"/>
</dbReference>
<dbReference type="Gene3D" id="3.90.1150.10">
    <property type="entry name" value="Aspartate Aminotransferase, domain 1"/>
    <property type="match status" value="1"/>
</dbReference>
<comment type="pathway">
    <text evidence="5">Amino-acid biosynthesis; L-methionine biosynthesis via de novo pathway; L-homocysteine from L-cystathionine: step 1/1.</text>
</comment>
<evidence type="ECO:0000256" key="1">
    <source>
        <dbReference type="ARBA" id="ARBA00001933"/>
    </source>
</evidence>
<dbReference type="Gene3D" id="3.40.640.10">
    <property type="entry name" value="Type I PLP-dependent aspartate aminotransferase-like (Major domain)"/>
    <property type="match status" value="1"/>
</dbReference>
<dbReference type="InterPro" id="IPR015421">
    <property type="entry name" value="PyrdxlP-dep_Trfase_major"/>
</dbReference>
<dbReference type="Pfam" id="PF01053">
    <property type="entry name" value="Cys_Met_Meta_PP"/>
    <property type="match status" value="1"/>
</dbReference>
<evidence type="ECO:0000256" key="8">
    <source>
        <dbReference type="RuleBase" id="RU362118"/>
    </source>
</evidence>
<dbReference type="Proteomes" id="UP001556692">
    <property type="component" value="Unassembled WGS sequence"/>
</dbReference>
<dbReference type="InterPro" id="IPR006233">
    <property type="entry name" value="Cys_b_lyase_bac"/>
</dbReference>